<feature type="region of interest" description="Disordered" evidence="1">
    <location>
        <begin position="70"/>
        <end position="90"/>
    </location>
</feature>
<gene>
    <name evidence="2" type="ORF">HNQ67_002711</name>
</gene>
<dbReference type="EMBL" id="JACHFZ010000007">
    <property type="protein sequence ID" value="MBB5293165.1"/>
    <property type="molecule type" value="Genomic_DNA"/>
</dbReference>
<dbReference type="Proteomes" id="UP000566663">
    <property type="component" value="Unassembled WGS sequence"/>
</dbReference>
<feature type="compositionally biased region" description="Acidic residues" evidence="1">
    <location>
        <begin position="70"/>
        <end position="82"/>
    </location>
</feature>
<evidence type="ECO:0000313" key="2">
    <source>
        <dbReference type="EMBL" id="MBB5293165.1"/>
    </source>
</evidence>
<sequence length="90" mass="10398">MKRRRPSRIRINAIVIREVQRRRLVRIARGEIEPNCEREGFFQWSLLEGHRPRYADFILPPLLFLWEQGDGGDEADVPEDAPADAALSAS</sequence>
<accession>A0A7W8I0F3</accession>
<evidence type="ECO:0000313" key="3">
    <source>
        <dbReference type="Proteomes" id="UP000566663"/>
    </source>
</evidence>
<evidence type="ECO:0000256" key="1">
    <source>
        <dbReference type="SAM" id="MobiDB-lite"/>
    </source>
</evidence>
<keyword evidence="3" id="KW-1185">Reference proteome</keyword>
<organism evidence="2 3">
    <name type="scientific">Brevundimonas basaltis</name>
    <dbReference type="NCBI Taxonomy" id="472166"/>
    <lineage>
        <taxon>Bacteria</taxon>
        <taxon>Pseudomonadati</taxon>
        <taxon>Pseudomonadota</taxon>
        <taxon>Alphaproteobacteria</taxon>
        <taxon>Caulobacterales</taxon>
        <taxon>Caulobacteraceae</taxon>
        <taxon>Brevundimonas</taxon>
    </lineage>
</organism>
<dbReference type="AlphaFoldDB" id="A0A7W8I0F3"/>
<proteinExistence type="predicted"/>
<dbReference type="RefSeq" id="WP_183256272.1">
    <property type="nucleotide sequence ID" value="NZ_BAAAFF010000002.1"/>
</dbReference>
<protein>
    <submittedName>
        <fullName evidence="2">Uncharacterized protein</fullName>
    </submittedName>
</protein>
<reference evidence="2 3" key="1">
    <citation type="submission" date="2020-08" db="EMBL/GenBank/DDBJ databases">
        <title>Genomic Encyclopedia of Type Strains, Phase IV (KMG-IV): sequencing the most valuable type-strain genomes for metagenomic binning, comparative biology and taxonomic classification.</title>
        <authorList>
            <person name="Goeker M."/>
        </authorList>
    </citation>
    <scope>NUCLEOTIDE SEQUENCE [LARGE SCALE GENOMIC DNA]</scope>
    <source>
        <strain evidence="2 3">DSM 25335</strain>
    </source>
</reference>
<comment type="caution">
    <text evidence="2">The sequence shown here is derived from an EMBL/GenBank/DDBJ whole genome shotgun (WGS) entry which is preliminary data.</text>
</comment>
<name>A0A7W8I0F3_9CAUL</name>